<comment type="caution">
    <text evidence="2">The sequence shown here is derived from an EMBL/GenBank/DDBJ whole genome shotgun (WGS) entry which is preliminary data.</text>
</comment>
<gene>
    <name evidence="2" type="ORF">S03H2_54112</name>
</gene>
<feature type="non-terminal residue" evidence="2">
    <location>
        <position position="1"/>
    </location>
</feature>
<dbReference type="InterPro" id="IPR050491">
    <property type="entry name" value="AmpC-like"/>
</dbReference>
<protein>
    <recommendedName>
        <fullName evidence="1">Beta-lactamase-related domain-containing protein</fullName>
    </recommendedName>
</protein>
<dbReference type="InterPro" id="IPR012338">
    <property type="entry name" value="Beta-lactam/transpept-like"/>
</dbReference>
<feature type="domain" description="Beta-lactamase-related" evidence="1">
    <location>
        <begin position="150"/>
        <end position="218"/>
    </location>
</feature>
<proteinExistence type="predicted"/>
<dbReference type="Gene3D" id="3.40.710.10">
    <property type="entry name" value="DD-peptidase/beta-lactamase superfamily"/>
    <property type="match status" value="2"/>
</dbReference>
<feature type="non-terminal residue" evidence="2">
    <location>
        <position position="256"/>
    </location>
</feature>
<dbReference type="PANTHER" id="PTHR46825">
    <property type="entry name" value="D-ALANYL-D-ALANINE-CARBOXYPEPTIDASE/ENDOPEPTIDASE AMPH"/>
    <property type="match status" value="1"/>
</dbReference>
<dbReference type="AlphaFoldDB" id="X1H1Q4"/>
<dbReference type="InterPro" id="IPR001466">
    <property type="entry name" value="Beta-lactam-related"/>
</dbReference>
<evidence type="ECO:0000313" key="2">
    <source>
        <dbReference type="EMBL" id="GAH64071.1"/>
    </source>
</evidence>
<name>X1H1Q4_9ZZZZ</name>
<feature type="domain" description="Beta-lactamase-related" evidence="1">
    <location>
        <begin position="17"/>
        <end position="113"/>
    </location>
</feature>
<accession>X1H1Q4</accession>
<sequence length="256" mass="27633">DGYISTLEIPGYPHASTVWSAGEVVSTVSDLMTFASALFDGKLVSKETLAVMAQPLGTDVDSGRTWGLGGATLEMGSFRGFGMGGDIPGYHGFFVGVLDTKLVVTALVNTQEGDVIMPSISALEYISQSLSGAPDEAGAAREIQAPDYQKIIDEVLQDDRPGIALRVITPKFEISETRGYADWENKIPLKEDHLFRIASCTKTFIATLTLMMHFEGVEDPAGMIEHLANGYLVGIFNAVGNRFRQIPGNRIIQVQS</sequence>
<organism evidence="2">
    <name type="scientific">marine sediment metagenome</name>
    <dbReference type="NCBI Taxonomy" id="412755"/>
    <lineage>
        <taxon>unclassified sequences</taxon>
        <taxon>metagenomes</taxon>
        <taxon>ecological metagenomes</taxon>
    </lineage>
</organism>
<dbReference type="SUPFAM" id="SSF56601">
    <property type="entry name" value="beta-lactamase/transpeptidase-like"/>
    <property type="match status" value="2"/>
</dbReference>
<evidence type="ECO:0000259" key="1">
    <source>
        <dbReference type="Pfam" id="PF00144"/>
    </source>
</evidence>
<dbReference type="EMBL" id="BARU01034471">
    <property type="protein sequence ID" value="GAH64071.1"/>
    <property type="molecule type" value="Genomic_DNA"/>
</dbReference>
<dbReference type="PANTHER" id="PTHR46825:SF9">
    <property type="entry name" value="BETA-LACTAMASE-RELATED DOMAIN-CONTAINING PROTEIN"/>
    <property type="match status" value="1"/>
</dbReference>
<reference evidence="2" key="1">
    <citation type="journal article" date="2014" name="Front. Microbiol.">
        <title>High frequency of phylogenetically diverse reductive dehalogenase-homologous genes in deep subseafloor sedimentary metagenomes.</title>
        <authorList>
            <person name="Kawai M."/>
            <person name="Futagami T."/>
            <person name="Toyoda A."/>
            <person name="Takaki Y."/>
            <person name="Nishi S."/>
            <person name="Hori S."/>
            <person name="Arai W."/>
            <person name="Tsubouchi T."/>
            <person name="Morono Y."/>
            <person name="Uchiyama I."/>
            <person name="Ito T."/>
            <person name="Fujiyama A."/>
            <person name="Inagaki F."/>
            <person name="Takami H."/>
        </authorList>
    </citation>
    <scope>NUCLEOTIDE SEQUENCE</scope>
    <source>
        <strain evidence="2">Expedition CK06-06</strain>
    </source>
</reference>
<dbReference type="Pfam" id="PF00144">
    <property type="entry name" value="Beta-lactamase"/>
    <property type="match status" value="2"/>
</dbReference>